<accession>A0A4R1ESM3</accession>
<dbReference type="Proteomes" id="UP000294887">
    <property type="component" value="Unassembled WGS sequence"/>
</dbReference>
<proteinExistence type="inferred from homology"/>
<dbReference type="SUPFAM" id="SSF88659">
    <property type="entry name" value="Sigma3 and sigma4 domains of RNA polymerase sigma factors"/>
    <property type="match status" value="1"/>
</dbReference>
<evidence type="ECO:0000313" key="7">
    <source>
        <dbReference type="EMBL" id="TCJ84576.1"/>
    </source>
</evidence>
<feature type="compositionally biased region" description="Basic and acidic residues" evidence="5">
    <location>
        <begin position="100"/>
        <end position="112"/>
    </location>
</feature>
<dbReference type="InterPro" id="IPR014284">
    <property type="entry name" value="RNA_pol_sigma-70_dom"/>
</dbReference>
<evidence type="ECO:0000313" key="8">
    <source>
        <dbReference type="Proteomes" id="UP000294887"/>
    </source>
</evidence>
<keyword evidence="3" id="KW-0731">Sigma factor</keyword>
<dbReference type="InterPro" id="IPR039425">
    <property type="entry name" value="RNA_pol_sigma-70-like"/>
</dbReference>
<name>A0A4R1ESM3_9GAMM</name>
<dbReference type="Pfam" id="PF08281">
    <property type="entry name" value="Sigma70_r4_2"/>
    <property type="match status" value="1"/>
</dbReference>
<dbReference type="NCBIfam" id="NF006550">
    <property type="entry name" value="PRK09047.1"/>
    <property type="match status" value="1"/>
</dbReference>
<dbReference type="InterPro" id="IPR013324">
    <property type="entry name" value="RNA_pol_sigma_r3/r4-like"/>
</dbReference>
<protein>
    <submittedName>
        <fullName evidence="7">RNA polymerase sigma-70 factor (ECF subfamily)</fullName>
    </submittedName>
</protein>
<evidence type="ECO:0000256" key="2">
    <source>
        <dbReference type="ARBA" id="ARBA00023015"/>
    </source>
</evidence>
<dbReference type="SUPFAM" id="SSF88946">
    <property type="entry name" value="Sigma2 domain of RNA polymerase sigma factors"/>
    <property type="match status" value="1"/>
</dbReference>
<dbReference type="PANTHER" id="PTHR43133">
    <property type="entry name" value="RNA POLYMERASE ECF-TYPE SIGMA FACTO"/>
    <property type="match status" value="1"/>
</dbReference>
<dbReference type="InterPro" id="IPR036388">
    <property type="entry name" value="WH-like_DNA-bd_sf"/>
</dbReference>
<dbReference type="GO" id="GO:0016987">
    <property type="term" value="F:sigma factor activity"/>
    <property type="evidence" value="ECO:0007669"/>
    <property type="project" value="UniProtKB-KW"/>
</dbReference>
<sequence length="189" mass="22038">MNTDNDNTFENLEQFLIHSEKRAFIMARVATRDEDVALDIVQDAMIKLVSKYSNKNSHEWPPLFYRIVQSRINDWHRRQKVRNRWRSWLGNDKLSSQGEGFRDSPLENKSNENDQLPEDNTSSFEFSEKVEVAVSALPLRQQQAFMLRAWEEMSTKETANAMKCSEGSVKTHYSRALSSLRASLEEFSL</sequence>
<dbReference type="OrthoDB" id="9783733at2"/>
<dbReference type="PANTHER" id="PTHR43133:SF64">
    <property type="entry name" value="ECF SIGMA FACTOR"/>
    <property type="match status" value="1"/>
</dbReference>
<comment type="similarity">
    <text evidence="1">Belongs to the sigma-70 factor family. ECF subfamily.</text>
</comment>
<organism evidence="7 8">
    <name type="scientific">Cocleimonas flava</name>
    <dbReference type="NCBI Taxonomy" id="634765"/>
    <lineage>
        <taxon>Bacteria</taxon>
        <taxon>Pseudomonadati</taxon>
        <taxon>Pseudomonadota</taxon>
        <taxon>Gammaproteobacteria</taxon>
        <taxon>Thiotrichales</taxon>
        <taxon>Thiotrichaceae</taxon>
        <taxon>Cocleimonas</taxon>
    </lineage>
</organism>
<evidence type="ECO:0000259" key="6">
    <source>
        <dbReference type="Pfam" id="PF08281"/>
    </source>
</evidence>
<dbReference type="AlphaFoldDB" id="A0A4R1ESM3"/>
<dbReference type="Gene3D" id="1.10.1740.10">
    <property type="match status" value="1"/>
</dbReference>
<keyword evidence="8" id="KW-1185">Reference proteome</keyword>
<dbReference type="RefSeq" id="WP_131906325.1">
    <property type="nucleotide sequence ID" value="NZ_BAAAFU010000006.1"/>
</dbReference>
<keyword evidence="2" id="KW-0805">Transcription regulation</keyword>
<dbReference type="CDD" id="cd06171">
    <property type="entry name" value="Sigma70_r4"/>
    <property type="match status" value="1"/>
</dbReference>
<gene>
    <name evidence="7" type="ORF">EV695_2534</name>
</gene>
<evidence type="ECO:0000256" key="1">
    <source>
        <dbReference type="ARBA" id="ARBA00010641"/>
    </source>
</evidence>
<keyword evidence="4" id="KW-0804">Transcription</keyword>
<dbReference type="InterPro" id="IPR013325">
    <property type="entry name" value="RNA_pol_sigma_r2"/>
</dbReference>
<evidence type="ECO:0000256" key="3">
    <source>
        <dbReference type="ARBA" id="ARBA00023082"/>
    </source>
</evidence>
<feature type="region of interest" description="Disordered" evidence="5">
    <location>
        <begin position="96"/>
        <end position="122"/>
    </location>
</feature>
<dbReference type="NCBIfam" id="TIGR02937">
    <property type="entry name" value="sigma70-ECF"/>
    <property type="match status" value="1"/>
</dbReference>
<dbReference type="GO" id="GO:0006352">
    <property type="term" value="P:DNA-templated transcription initiation"/>
    <property type="evidence" value="ECO:0007669"/>
    <property type="project" value="InterPro"/>
</dbReference>
<dbReference type="InterPro" id="IPR013249">
    <property type="entry name" value="RNA_pol_sigma70_r4_t2"/>
</dbReference>
<dbReference type="EMBL" id="SMFQ01000004">
    <property type="protein sequence ID" value="TCJ84576.1"/>
    <property type="molecule type" value="Genomic_DNA"/>
</dbReference>
<dbReference type="Gene3D" id="1.10.10.10">
    <property type="entry name" value="Winged helix-like DNA-binding domain superfamily/Winged helix DNA-binding domain"/>
    <property type="match status" value="1"/>
</dbReference>
<comment type="caution">
    <text evidence="7">The sequence shown here is derived from an EMBL/GenBank/DDBJ whole genome shotgun (WGS) entry which is preliminary data.</text>
</comment>
<dbReference type="GO" id="GO:0003677">
    <property type="term" value="F:DNA binding"/>
    <property type="evidence" value="ECO:0007669"/>
    <property type="project" value="InterPro"/>
</dbReference>
<reference evidence="7 8" key="1">
    <citation type="submission" date="2019-03" db="EMBL/GenBank/DDBJ databases">
        <title>Genomic Encyclopedia of Type Strains, Phase IV (KMG-IV): sequencing the most valuable type-strain genomes for metagenomic binning, comparative biology and taxonomic classification.</title>
        <authorList>
            <person name="Goeker M."/>
        </authorList>
    </citation>
    <scope>NUCLEOTIDE SEQUENCE [LARGE SCALE GENOMIC DNA]</scope>
    <source>
        <strain evidence="7 8">DSM 24830</strain>
    </source>
</reference>
<feature type="domain" description="RNA polymerase sigma factor 70 region 4 type 2" evidence="6">
    <location>
        <begin position="128"/>
        <end position="179"/>
    </location>
</feature>
<evidence type="ECO:0000256" key="4">
    <source>
        <dbReference type="ARBA" id="ARBA00023163"/>
    </source>
</evidence>
<evidence type="ECO:0000256" key="5">
    <source>
        <dbReference type="SAM" id="MobiDB-lite"/>
    </source>
</evidence>